<sequence>MGRVNQGKNQKKKRRRAVKVWDEYLLIAQELLGELEGFETGIHEEDVPKPGDKDKLKKKSFYKRLLDGTVELIKIGQHTDGNWELQYNEVRQIGDILSTINQLRVLENGSELRKGNQDIKKSELERKVILFLAKVMIETYFVTSDPVIRRELLNIVIKVNKLTAVEKIIEAEILKVINVEGNDHSKVEYTKQRAGDKSKGIMMMISEQGGGGMKKDASKGIVEDKVLCGMNQHIDIIMDYFTKEYKASVEEFIKGDGKEENMDSMQDVLECGKILVYLVRKQQYRYTEEQRNGVLEKANEKYDIFSGKMSSTRDSCIKIMQKGDTHEYEIVEVASLLLLAIMNALAVLSINKTSQLSQQQEPIIEVLRIRNQKLMEMVEGMGNDMGKICLAKAAITKIEDLDILNKSVEEVEKITSEMIRWCIEQVIEICGKLENNENTQRYRIKSTGFDVIKMWISKNQRGATPIQGKADVMEHIFELIERNVTDDKTPQIIIHRIMEIITIIIEGGRGGSLGSMDKEHNKFVERMMKIARKSNRMKYPILTLIVRKGLQDKKQHAANPKDSFDSNWNIDLELEEIEKDFFRDINLVPKLTQYMIERIKGMAGTKDLDKIIGLIVRLMLNGSDQVNRQIQQNSKIGVEEDTTSTSPCFDGIMMTSQYLLPGVFKENIDIAFKLIRELINTTSNCGNSYNSNRYYKVEYSSDTESDTEKQIRAVVNIMVILARLCQKHPIMAIDVNDSGNLEFVLIKNVMDNKGKPHGISKEGWLDISKFVNGGIYGQDDSIKQQLLGLVITNSIDIAKVDGFAKTHHLDIISDKRDMKMQIVKEILLQIINKNEELETDIKLKVAHNLKQYVESATTSTTNNPCNSKQFFSELVQFVTENCFYPGATQIKMYVGMTIVQQITPFLSDGNNTSSSGIGGERIELFKLVMWQLIQLTNNNNLELVDLGIECLINLVDSASSDESNIIDGWLIKKILSLLVLKLNSSIKDVEYVGSMLGFMFYKMIIKSSKYFEITLPSHYSVNSSSDDQQYTNVNDKAGEFINQLYGGLSNIYTQLTATTLVDIIKSNGMIKVLGYITTLNKCLYYLSSAKMYEKYLHQFVGDIINILMLYIDSVEHIVINPTPENTLKTNTTSDPDHSNGNGANRSIHDKNNGNDDGGDSGDDDDDDDDDDGVTDKLMVSTSYYSWKLIKYSSELITEVVVKYYPIINNLNQYEVVETVMEKFRFLLLTCKHKGTFLSISPNFKRLCSLLSSSSSSFSGNRLINTWIHQLIADLDKSDSGNRADVDNSGNLLAMSTTVVTRRSAGYPYYLLSLISCTRNSIHNNAERVLYTLLLKYNESNEPEIKVLILNLLRILFDDKSMFYFINYNTSSTGLPHANVQSTTNDGVDGNTDHKNDSNGGSFYFKVLESLLSPTKAGTDWSVNNAINMLFSSLLKRLFGNEINNPTMKLSNTNSLYKLLVNNLSAPKTSSESCQFNSVLLSRYIVNPSTDYNVLFELLVNMAINKKHYMLRKAAAKSAILLLLNNNRLGNQHSGNCDENGDNCDAYIVNLLTLLHQPDTNNNSCNGILLVIYYYVSLLGSFNENSLNALLLAKINELFFSFYLGLPEPKNTNTNTKTKTKTKTNTKINTNTSTSIKRNATNCTENSTKVHRYCTVNQILYFKTLLSIVKKSKANILDNIESNNTNAGQNKDYITNLKQLVSLITQNIVMPLFSTNSRTRIASSGYTERNTDTSGDSFDESNCGFIDYFVTHYGTIYIDNLLLIFLNLALSTAQLVESHLLTTDDNDNKHTDALAVENILFSTLQSIFCFNSGKYTGNSHRDDTVSAGIKSDQQFSNELLVLAHCVLNYYLDLYSHKASNIHSKTSTDTGKSKLDAAPIKSDLAGLLVNLFCLYTSDNKIVDVELLRLVLELLTLFNLNYPGVTGGNKSMTLHLPLIGYKEYVSTSTPSRFIPYSIKPLLLHYYSTCELNVVISPEYLVEMVKIIEFSLAPTNPKHHRLYALRATISLLASIQTLCDGAANSNSEGSGSKGYIHNSLVSDLLLSLFVFMFDDDYQIRQLAQTFVSSNELFLLPSPTVSGTGGAAGKVTDKDISNEQNITHTWYLSSLLLSPTPSTPLCALVDSNYVVKVLLEYLEINTFFTKFSNMNLYSTLSSILPASTTASQPSAKQTASWSVLFYPDNPNSYIDIFCVAKVLYNSLSKYFAHHQLVGNNESNLNALFCSEDEYDVIFNSLSTNIRNICHILATFFSPQSHQTSTSLYANANNNPFIDSYFYISLVLLNYNLRLLENFTNMVNCAYCKTKSDAQFIAIELRVTDSSTAVPKLSSWITSQTPATFANTDSSSTKNIVIPVEFDPSVYNQSPPPSVSFHPKYLELVNYKQ</sequence>
<dbReference type="Pfam" id="PF10350">
    <property type="entry name" value="DUF2428"/>
    <property type="match status" value="1"/>
</dbReference>
<dbReference type="EMBL" id="LSSK01000900">
    <property type="protein sequence ID" value="OMH81432.1"/>
    <property type="molecule type" value="Genomic_DNA"/>
</dbReference>
<evidence type="ECO:0000256" key="2">
    <source>
        <dbReference type="SAM" id="MobiDB-lite"/>
    </source>
</evidence>
<dbReference type="InterPro" id="IPR019442">
    <property type="entry name" value="THADA/TRM732_DUF2428"/>
</dbReference>
<feature type="region of interest" description="Disordered" evidence="2">
    <location>
        <begin position="1124"/>
        <end position="1172"/>
    </location>
</feature>
<accession>A0A1R1PKM0</accession>
<organism evidence="4 5">
    <name type="scientific">Zancudomyces culisetae</name>
    <name type="common">Gut fungus</name>
    <name type="synonym">Smittium culisetae</name>
    <dbReference type="NCBI Taxonomy" id="1213189"/>
    <lineage>
        <taxon>Eukaryota</taxon>
        <taxon>Fungi</taxon>
        <taxon>Fungi incertae sedis</taxon>
        <taxon>Zoopagomycota</taxon>
        <taxon>Kickxellomycotina</taxon>
        <taxon>Harpellomycetes</taxon>
        <taxon>Harpellales</taxon>
        <taxon>Legeriomycetaceae</taxon>
        <taxon>Zancudomyces</taxon>
    </lineage>
</organism>
<proteinExistence type="inferred from homology"/>
<keyword evidence="5" id="KW-1185">Reference proteome</keyword>
<dbReference type="GO" id="GO:0005829">
    <property type="term" value="C:cytosol"/>
    <property type="evidence" value="ECO:0007669"/>
    <property type="project" value="TreeGrafter"/>
</dbReference>
<dbReference type="InterPro" id="IPR051954">
    <property type="entry name" value="tRNA_methyltransferase_THADA"/>
</dbReference>
<dbReference type="PANTHER" id="PTHR14387:SF0">
    <property type="entry name" value="DUF2428 DOMAIN-CONTAINING PROTEIN"/>
    <property type="match status" value="1"/>
</dbReference>
<dbReference type="SUPFAM" id="SSF48371">
    <property type="entry name" value="ARM repeat"/>
    <property type="match status" value="1"/>
</dbReference>
<feature type="compositionally biased region" description="Acidic residues" evidence="2">
    <location>
        <begin position="1156"/>
        <end position="1172"/>
    </location>
</feature>
<dbReference type="OrthoDB" id="73997at2759"/>
<evidence type="ECO:0000313" key="4">
    <source>
        <dbReference type="EMBL" id="OMH81432.1"/>
    </source>
</evidence>
<dbReference type="GO" id="GO:0030488">
    <property type="term" value="P:tRNA methylation"/>
    <property type="evidence" value="ECO:0007669"/>
    <property type="project" value="TreeGrafter"/>
</dbReference>
<protein>
    <recommendedName>
        <fullName evidence="3">DUF2428 domain-containing protein</fullName>
    </recommendedName>
</protein>
<reference evidence="5" key="1">
    <citation type="submission" date="2017-01" db="EMBL/GenBank/DDBJ databases">
        <authorList>
            <person name="Wang Y."/>
            <person name="White M."/>
            <person name="Kvist S."/>
            <person name="Moncalvo J.-M."/>
        </authorList>
    </citation>
    <scope>NUCLEOTIDE SEQUENCE [LARGE SCALE GENOMIC DNA]</scope>
    <source>
        <strain evidence="5">COL-18-3</strain>
    </source>
</reference>
<evidence type="ECO:0000256" key="1">
    <source>
        <dbReference type="ARBA" id="ARBA00010409"/>
    </source>
</evidence>
<dbReference type="Proteomes" id="UP000188320">
    <property type="component" value="Unassembled WGS sequence"/>
</dbReference>
<dbReference type="PANTHER" id="PTHR14387">
    <property type="entry name" value="THADA/DEATH RECEPTOR INTERACTING PROTEIN"/>
    <property type="match status" value="1"/>
</dbReference>
<evidence type="ECO:0000259" key="3">
    <source>
        <dbReference type="Pfam" id="PF10350"/>
    </source>
</evidence>
<comment type="caution">
    <text evidence="4">The sequence shown here is derived from an EMBL/GenBank/DDBJ whole genome shotgun (WGS) entry which is preliminary data.</text>
</comment>
<comment type="similarity">
    <text evidence="1">Belongs to the THADA family.</text>
</comment>
<evidence type="ECO:0000313" key="5">
    <source>
        <dbReference type="Proteomes" id="UP000188320"/>
    </source>
</evidence>
<feature type="domain" description="DUF2428" evidence="3">
    <location>
        <begin position="1099"/>
        <end position="1361"/>
    </location>
</feature>
<name>A0A1R1PKM0_ZANCU</name>
<gene>
    <name evidence="4" type="ORF">AX774_g5108</name>
</gene>
<dbReference type="InterPro" id="IPR016024">
    <property type="entry name" value="ARM-type_fold"/>
</dbReference>
<feature type="compositionally biased region" description="Polar residues" evidence="2">
    <location>
        <begin position="1124"/>
        <end position="1144"/>
    </location>
</feature>